<sequence length="1244" mass="128288">MALAQAAAFGAACSDDGTGGTGVNNGTLEPGTELVTLGEVSGTTSEMGGQASFDVVLAVQPTADVVISLASNDPEEGQADVSSLTFTPENWDAPQTVTVTGQDDDVADGDQTYAIVVESLETDDSRFDIFEKVEIELTNVDDETAGFTVTDPDGDTTEAGGQASFTVVLNSQPTADVTLELASSNPEEGTIDKSTLTFTADNWNAPQTVTATGQDDDVADGNQLYEVVFGETTSDDEEYAAIAPDAVELTNVDDETAGFTVSDPTGDTTEAGEQASFTVVLNSQPTADVTLTLGSSDPDEGTVDVSSLTFTPDNWNAPQTVTATGQDDDVADGNQLYEVVFSETISDDADYAAIVPDSVELTNVDDETPGISVNQVSSSTSEAGGQATFTVVLNSKPFDDVTVNFDTSDAGEGTVDQTSLTFTDQNWNAPQTVTLTGQDDDYADGDQPYNVVFSATTSNDAAYAAITPQNVAVTNTDDDSAGITVSPISGNTTEAGGQATFTVVLNSEPFDDVTVNFGSYNTREGTVGQSSLTFTDQNWNAPQTVTVTGQDDDVADGDQPYVIAFAATTSTDAAYAAITPQSVAVTNTDDDSAGITVSPISGNTSESGGQATFTVVLNSEPFDDVTVSFDSSDTGEGTVGQSSLTFTDQNWNAPQTVTLTGQNDDYADGDQPYNVVFSATTSNDAAYAAITPQNVAVTNTDDDSAGISVTVVDASSDEAGALAEFMVVLNSRPFDDVTVNFDSSDTSEGIVSRTSLTFTDQNWNAPQTVTVAGQDDNLDDGDQPYNVVFSATTSNDAAYAAITPQNVALTNTDDDSAGVTVSISAATSTEDGGAATFSVVLNSEPFDDVTFNFATSDATEGVPTANSLTFTSANWNAPQNIVVQGQDDDLADGDQPYAITFGATTSNDAAYAAISPQNVSLTNTDNDTAGIEVSAISGDTTEAGGQATFTVVLRSQPFDDVTVNFGSTDPGEGQVGTSSLTFTDANWSTPQVVTVTGQDDFVADGAQPYAITFSATTSSDAAYAAITPANVSVTNTDDDTAGISVTPLTGNTSEAGGQATFDVVLNSEPTGDVTLTYAVSDSSEGSVSPASLTFTPANWNTPQTIQVTGVDDNLSDGNQSYTLDFNASSSTDGNYDGLVPAQRSLSNVDNEVAVGTTGTTGRISGAEWIVCRADSSTAWVAANSGGVYNPTVACQSLGYSGADAWGGTCGTVCGYCGQQGNEYYDGGGGDATYLTFTVHWRCTQ</sequence>
<dbReference type="Gene3D" id="2.60.40.2030">
    <property type="match status" value="1"/>
</dbReference>
<evidence type="ECO:0000313" key="1">
    <source>
        <dbReference type="EMBL" id="QDG51927.1"/>
    </source>
</evidence>
<evidence type="ECO:0008006" key="3">
    <source>
        <dbReference type="Google" id="ProtNLM"/>
    </source>
</evidence>
<organism evidence="1 2">
    <name type="scientific">Persicimonas caeni</name>
    <dbReference type="NCBI Taxonomy" id="2292766"/>
    <lineage>
        <taxon>Bacteria</taxon>
        <taxon>Deltaproteobacteria</taxon>
        <taxon>Bradymonadales</taxon>
        <taxon>Bradymonadaceae</taxon>
        <taxon>Persicimonas</taxon>
    </lineage>
</organism>
<reference evidence="1 2" key="1">
    <citation type="submission" date="2019-06" db="EMBL/GenBank/DDBJ databases">
        <title>Persicimonas caeni gen. nov., sp. nov., a predatory bacterium isolated from solar saltern.</title>
        <authorList>
            <person name="Wang S."/>
        </authorList>
    </citation>
    <scope>NUCLEOTIDE SEQUENCE [LARGE SCALE GENOMIC DNA]</scope>
    <source>
        <strain evidence="1 2">YN101</strain>
    </source>
</reference>
<dbReference type="SUPFAM" id="SSF141072">
    <property type="entry name" value="CalX-like"/>
    <property type="match status" value="4"/>
</dbReference>
<dbReference type="OrthoDB" id="3304152at2"/>
<gene>
    <name evidence="1" type="ORF">FIV42_14615</name>
</gene>
<dbReference type="InterPro" id="IPR038081">
    <property type="entry name" value="CalX-like_sf"/>
</dbReference>
<proteinExistence type="predicted"/>
<accession>A0A4Y6PVA5</accession>
<dbReference type="RefSeq" id="WP_141198405.1">
    <property type="nucleotide sequence ID" value="NZ_CP041186.1"/>
</dbReference>
<keyword evidence="2" id="KW-1185">Reference proteome</keyword>
<dbReference type="AlphaFoldDB" id="A0A4Y6PVA5"/>
<dbReference type="Proteomes" id="UP000315995">
    <property type="component" value="Chromosome"/>
</dbReference>
<name>A0A4Y6PVA5_PERCE</name>
<accession>A0A5B8Y7D7</accession>
<dbReference type="EMBL" id="CP041186">
    <property type="protein sequence ID" value="QDG51927.1"/>
    <property type="molecule type" value="Genomic_DNA"/>
</dbReference>
<protein>
    <recommendedName>
        <fullName evidence="3">Cadherin domain-containing protein</fullName>
    </recommendedName>
</protein>
<evidence type="ECO:0000313" key="2">
    <source>
        <dbReference type="Proteomes" id="UP000315995"/>
    </source>
</evidence>